<dbReference type="InterPro" id="IPR050327">
    <property type="entry name" value="Proton-linked_MCT"/>
</dbReference>
<evidence type="ECO:0000256" key="4">
    <source>
        <dbReference type="ARBA" id="ARBA00023136"/>
    </source>
</evidence>
<dbReference type="EMBL" id="AP025523">
    <property type="protein sequence ID" value="BDE05988.1"/>
    <property type="molecule type" value="Genomic_DNA"/>
</dbReference>
<evidence type="ECO:0000256" key="3">
    <source>
        <dbReference type="ARBA" id="ARBA00022989"/>
    </source>
</evidence>
<feature type="transmembrane region" description="Helical" evidence="5">
    <location>
        <begin position="360"/>
        <end position="379"/>
    </location>
</feature>
<organism evidence="7 8">
    <name type="scientific">Vulcanimicrobium alpinum</name>
    <dbReference type="NCBI Taxonomy" id="3016050"/>
    <lineage>
        <taxon>Bacteria</taxon>
        <taxon>Bacillati</taxon>
        <taxon>Vulcanimicrobiota</taxon>
        <taxon>Vulcanimicrobiia</taxon>
        <taxon>Vulcanimicrobiales</taxon>
        <taxon>Vulcanimicrobiaceae</taxon>
        <taxon>Vulcanimicrobium</taxon>
    </lineage>
</organism>
<feature type="transmembrane region" description="Helical" evidence="5">
    <location>
        <begin position="325"/>
        <end position="348"/>
    </location>
</feature>
<dbReference type="Pfam" id="PF07690">
    <property type="entry name" value="MFS_1"/>
    <property type="match status" value="1"/>
</dbReference>
<evidence type="ECO:0000256" key="5">
    <source>
        <dbReference type="SAM" id="Phobius"/>
    </source>
</evidence>
<dbReference type="InterPro" id="IPR020846">
    <property type="entry name" value="MFS_dom"/>
</dbReference>
<feature type="transmembrane region" description="Helical" evidence="5">
    <location>
        <begin position="199"/>
        <end position="222"/>
    </location>
</feature>
<feature type="transmembrane region" description="Helical" evidence="5">
    <location>
        <begin position="150"/>
        <end position="178"/>
    </location>
</feature>
<keyword evidence="3 5" id="KW-1133">Transmembrane helix</keyword>
<comment type="subcellular location">
    <subcellularLocation>
        <location evidence="1">Cell membrane</location>
        <topology evidence="1">Multi-pass membrane protein</topology>
    </subcellularLocation>
</comment>
<feature type="transmembrane region" description="Helical" evidence="5">
    <location>
        <begin position="269"/>
        <end position="290"/>
    </location>
</feature>
<gene>
    <name evidence="7" type="ORF">WPS_12640</name>
</gene>
<feature type="transmembrane region" description="Helical" evidence="5">
    <location>
        <begin position="32"/>
        <end position="53"/>
    </location>
</feature>
<dbReference type="SUPFAM" id="SSF103473">
    <property type="entry name" value="MFS general substrate transporter"/>
    <property type="match status" value="1"/>
</dbReference>
<evidence type="ECO:0000259" key="6">
    <source>
        <dbReference type="PROSITE" id="PS50850"/>
    </source>
</evidence>
<feature type="transmembrane region" description="Helical" evidence="5">
    <location>
        <begin position="234"/>
        <end position="257"/>
    </location>
</feature>
<dbReference type="InterPro" id="IPR011701">
    <property type="entry name" value="MFS"/>
</dbReference>
<sequence length="392" mass="40906">MRILLAACIALSVGYGVRQCLGLFITPLEAVRGWPAGVFALAFALQNLVWGIVQPFVGAFADRFGARLTVAAGGISYALGLGLMATTHDRTLFAWGGGTLLGFALAATSFGVLIGPVASLVPPERRNAALGILGAAGSLGQLFYPPFAQIAIGAAGWFTALVGLAAVGIAIVPLGFMLREPAAVPARAHQTLRDAVREAFGVPSYWLLSAGFFVCGFHLAFFQTHMPAIVARAGLAPALGAAALAIVGGFNVIGSYLSGRLSDRYPKRFILSSIYGLRFVAILAFVAVPISTVSVIAFSAAMGLLWLSTIPPTTGVIAEKFGLQWVSTLFGVAFLIHQIGAFCGAWLGGVIVDRTGSYNLMWVISLAVALFGVVIQLPIDERRVSREAPAAA</sequence>
<dbReference type="PANTHER" id="PTHR11360">
    <property type="entry name" value="MONOCARBOXYLATE TRANSPORTER"/>
    <property type="match status" value="1"/>
</dbReference>
<evidence type="ECO:0000313" key="7">
    <source>
        <dbReference type="EMBL" id="BDE05988.1"/>
    </source>
</evidence>
<dbReference type="Gene3D" id="1.20.1250.20">
    <property type="entry name" value="MFS general substrate transporter like domains"/>
    <property type="match status" value="2"/>
</dbReference>
<dbReference type="PANTHER" id="PTHR11360:SF284">
    <property type="entry name" value="EG:103B4.3 PROTEIN-RELATED"/>
    <property type="match status" value="1"/>
</dbReference>
<dbReference type="PROSITE" id="PS50850">
    <property type="entry name" value="MFS"/>
    <property type="match status" value="1"/>
</dbReference>
<evidence type="ECO:0000313" key="8">
    <source>
        <dbReference type="Proteomes" id="UP001317532"/>
    </source>
</evidence>
<accession>A0AAN1XV24</accession>
<dbReference type="KEGG" id="vab:WPS_12640"/>
<feature type="transmembrane region" description="Helical" evidence="5">
    <location>
        <begin position="127"/>
        <end position="144"/>
    </location>
</feature>
<dbReference type="GO" id="GO:0022857">
    <property type="term" value="F:transmembrane transporter activity"/>
    <property type="evidence" value="ECO:0007669"/>
    <property type="project" value="InterPro"/>
</dbReference>
<feature type="transmembrane region" description="Helical" evidence="5">
    <location>
        <begin position="92"/>
        <end position="115"/>
    </location>
</feature>
<keyword evidence="4 5" id="KW-0472">Membrane</keyword>
<feature type="domain" description="Major facilitator superfamily (MFS) profile" evidence="6">
    <location>
        <begin position="1"/>
        <end position="383"/>
    </location>
</feature>
<protein>
    <submittedName>
        <fullName evidence="7">MFS transporter</fullName>
    </submittedName>
</protein>
<dbReference type="InterPro" id="IPR036259">
    <property type="entry name" value="MFS_trans_sf"/>
</dbReference>
<keyword evidence="8" id="KW-1185">Reference proteome</keyword>
<feature type="transmembrane region" description="Helical" evidence="5">
    <location>
        <begin position="65"/>
        <end position="86"/>
    </location>
</feature>
<dbReference type="AlphaFoldDB" id="A0AAN1XV24"/>
<reference evidence="7 8" key="1">
    <citation type="journal article" date="2022" name="ISME Commun">
        <title>Vulcanimicrobium alpinus gen. nov. sp. nov., the first cultivated representative of the candidate phylum 'Eremiobacterota', is a metabolically versatile aerobic anoxygenic phototroph.</title>
        <authorList>
            <person name="Yabe S."/>
            <person name="Muto K."/>
            <person name="Abe K."/>
            <person name="Yokota A."/>
            <person name="Staudigel H."/>
            <person name="Tebo B.M."/>
        </authorList>
    </citation>
    <scope>NUCLEOTIDE SEQUENCE [LARGE SCALE GENOMIC DNA]</scope>
    <source>
        <strain evidence="7 8">WC8-2</strain>
    </source>
</reference>
<evidence type="ECO:0000256" key="2">
    <source>
        <dbReference type="ARBA" id="ARBA00022692"/>
    </source>
</evidence>
<dbReference type="Proteomes" id="UP001317532">
    <property type="component" value="Chromosome"/>
</dbReference>
<name>A0AAN1XV24_UNVUL</name>
<proteinExistence type="predicted"/>
<evidence type="ECO:0000256" key="1">
    <source>
        <dbReference type="ARBA" id="ARBA00004651"/>
    </source>
</evidence>
<dbReference type="GO" id="GO:0005886">
    <property type="term" value="C:plasma membrane"/>
    <property type="evidence" value="ECO:0007669"/>
    <property type="project" value="UniProtKB-SubCell"/>
</dbReference>
<dbReference type="CDD" id="cd17355">
    <property type="entry name" value="MFS_YcxA_like"/>
    <property type="match status" value="1"/>
</dbReference>
<keyword evidence="2 5" id="KW-0812">Transmembrane</keyword>